<evidence type="ECO:0000256" key="1">
    <source>
        <dbReference type="ARBA" id="ARBA00012997"/>
    </source>
</evidence>
<comment type="similarity">
    <text evidence="3">Belongs to the inositol 1,4,5-trisphosphate 5-phosphatase type I family.</text>
</comment>
<dbReference type="InterPro" id="IPR000300">
    <property type="entry name" value="IPPc"/>
</dbReference>
<evidence type="ECO:0000256" key="3">
    <source>
        <dbReference type="ARBA" id="ARBA00023599"/>
    </source>
</evidence>
<feature type="domain" description="Inositol polyphosphate-related phosphatase" evidence="5">
    <location>
        <begin position="285"/>
        <end position="717"/>
    </location>
</feature>
<dbReference type="SMART" id="SM00128">
    <property type="entry name" value="IPPc"/>
    <property type="match status" value="1"/>
</dbReference>
<name>A0A9J2PC21_ASCLU</name>
<evidence type="ECO:0000256" key="4">
    <source>
        <dbReference type="SAM" id="Phobius"/>
    </source>
</evidence>
<keyword evidence="4" id="KW-1133">Transmembrane helix</keyword>
<keyword evidence="6" id="KW-1185">Reference proteome</keyword>
<dbReference type="PANTHER" id="PTHR12997">
    <property type="entry name" value="TYPE I INOSITOL-1,4,5-TRISPHOSPHATE 5-PHOSPHATASE"/>
    <property type="match status" value="1"/>
</dbReference>
<dbReference type="SUPFAM" id="SSF56219">
    <property type="entry name" value="DNase I-like"/>
    <property type="match status" value="1"/>
</dbReference>
<dbReference type="AlphaFoldDB" id="A0A9J2PC21"/>
<organism evidence="6 7">
    <name type="scientific">Ascaris lumbricoides</name>
    <name type="common">Giant roundworm</name>
    <dbReference type="NCBI Taxonomy" id="6252"/>
    <lineage>
        <taxon>Eukaryota</taxon>
        <taxon>Metazoa</taxon>
        <taxon>Ecdysozoa</taxon>
        <taxon>Nematoda</taxon>
        <taxon>Chromadorea</taxon>
        <taxon>Rhabditida</taxon>
        <taxon>Spirurina</taxon>
        <taxon>Ascaridomorpha</taxon>
        <taxon>Ascaridoidea</taxon>
        <taxon>Ascarididae</taxon>
        <taxon>Ascaris</taxon>
    </lineage>
</organism>
<proteinExistence type="inferred from homology"/>
<sequence>MTQTLRATVPIKKPFTEMRTIKPPSSQFMARDRQSGDAGASRLRKHAGALLNAKFDRFVRRHSIQGSDGAWLRVLCLVGSPLRSPAMVHRCGTGGAHVVVNCVGGNTTRTLCNRLRQRTCSLRSRPDEIPGPTSHVSNRSATNRFSIALKFSFRNPRILTLLMVPALIPGPIVSHNVWRKLAHDYCFENLEVGDGLAAVFVKCDDFHSPNRSSSLKPASVKSERSLIAERQPHFKLNLPLLCMLKHRPSAPPSMKVFTRKRIPALGDLRCFGMPVVYSSQILFRMKRKFLLVTANVGSLFEKSCRIHDGWLNKLIEEVRKVSADFVAIHMQEVGGKNYEECSSQVPPLVQKMAADMDKLGYSTGRAYLDLEFEVPDKYNALGSLFFVVDAVLPRIEQYDFEEKKYMRMEKGFEMVLKDLAACSKLRKAKFPKHFWPAIKWGRKGYIQCRFRHNETPVDFVNVHLFHDESNIALIHENPSLYSDNRKRALNYVLEEAKRVSDNNLKQHPLFIFGDLNFRLDSPSFLNRITVDADQRHDSLDPHGSLGGNASSLLTVEAAAKQLQNGPCGDQQGEQLRRTVSAIEFRRSPNGSRTDLPSSCVLRIEKNRFDYFNHKKLLHEWRTYLEDDKEAKSFPSLRELRIQFPPTYPWSENPDESEALMKTRAPAWCDRVLMNTAAFEMVCADEHAVYDSIGKNVCMGDHKVRIFTIFSIYCFSNIFFSIRIYLFYIGLGILHVKWSLRLDVRK</sequence>
<dbReference type="InterPro" id="IPR036691">
    <property type="entry name" value="Endo/exonu/phosph_ase_sf"/>
</dbReference>
<dbReference type="WBParaSite" id="ALUE_0000750501-mRNA-1">
    <property type="protein sequence ID" value="ALUE_0000750501-mRNA-1"/>
    <property type="gene ID" value="ALUE_0000750501"/>
</dbReference>
<keyword evidence="2" id="KW-0378">Hydrolase</keyword>
<dbReference type="InterPro" id="IPR039737">
    <property type="entry name" value="INPP5A"/>
</dbReference>
<dbReference type="Proteomes" id="UP000036681">
    <property type="component" value="Unplaced"/>
</dbReference>
<feature type="transmembrane region" description="Helical" evidence="4">
    <location>
        <begin position="705"/>
        <end position="735"/>
    </location>
</feature>
<dbReference type="PANTHER" id="PTHR12997:SF2">
    <property type="entry name" value="INOSITOL POLYPHOSPHATE-5-PHOSPHATASE A"/>
    <property type="match status" value="1"/>
</dbReference>
<evidence type="ECO:0000256" key="2">
    <source>
        <dbReference type="ARBA" id="ARBA00022801"/>
    </source>
</evidence>
<dbReference type="GO" id="GO:0046856">
    <property type="term" value="P:phosphatidylinositol dephosphorylation"/>
    <property type="evidence" value="ECO:0007669"/>
    <property type="project" value="InterPro"/>
</dbReference>
<dbReference type="GO" id="GO:0004445">
    <property type="term" value="F:inositol-polyphosphate 5-phosphatase activity"/>
    <property type="evidence" value="ECO:0007669"/>
    <property type="project" value="UniProtKB-EC"/>
</dbReference>
<evidence type="ECO:0000313" key="6">
    <source>
        <dbReference type="Proteomes" id="UP000036681"/>
    </source>
</evidence>
<dbReference type="EC" id="3.1.3.56" evidence="1"/>
<dbReference type="Gene3D" id="3.60.10.10">
    <property type="entry name" value="Endonuclease/exonuclease/phosphatase"/>
    <property type="match status" value="1"/>
</dbReference>
<keyword evidence="4" id="KW-0812">Transmembrane</keyword>
<reference evidence="7" key="1">
    <citation type="submission" date="2023-03" db="UniProtKB">
        <authorList>
            <consortium name="WormBaseParasite"/>
        </authorList>
    </citation>
    <scope>IDENTIFICATION</scope>
</reference>
<protein>
    <recommendedName>
        <fullName evidence="1">inositol-polyphosphate 5-phosphatase</fullName>
        <ecNumber evidence="1">3.1.3.56</ecNumber>
    </recommendedName>
</protein>
<keyword evidence="4" id="KW-0472">Membrane</keyword>
<accession>A0A9J2PC21</accession>
<evidence type="ECO:0000259" key="5">
    <source>
        <dbReference type="SMART" id="SM00128"/>
    </source>
</evidence>
<dbReference type="Pfam" id="PF22669">
    <property type="entry name" value="Exo_endo_phos2"/>
    <property type="match status" value="2"/>
</dbReference>
<evidence type="ECO:0000313" key="7">
    <source>
        <dbReference type="WBParaSite" id="ALUE_0000750501-mRNA-1"/>
    </source>
</evidence>